<dbReference type="EMBL" id="WEGI01000011">
    <property type="protein sequence ID" value="MQY29644.1"/>
    <property type="molecule type" value="Genomic_DNA"/>
</dbReference>
<dbReference type="PRINTS" id="PR00778">
    <property type="entry name" value="HTHARSR"/>
</dbReference>
<proteinExistence type="predicted"/>
<evidence type="ECO:0000256" key="2">
    <source>
        <dbReference type="ARBA" id="ARBA00023125"/>
    </source>
</evidence>
<dbReference type="PROSITE" id="PS50987">
    <property type="entry name" value="HTH_ARSR_2"/>
    <property type="match status" value="1"/>
</dbReference>
<dbReference type="InterPro" id="IPR036390">
    <property type="entry name" value="WH_DNA-bd_sf"/>
</dbReference>
<protein>
    <recommendedName>
        <fullName evidence="4">HTH arsR-type domain-containing protein</fullName>
    </recommendedName>
</protein>
<accession>A0A7K0DXR6</accession>
<evidence type="ECO:0000256" key="3">
    <source>
        <dbReference type="ARBA" id="ARBA00023163"/>
    </source>
</evidence>
<dbReference type="Proteomes" id="UP000431401">
    <property type="component" value="Unassembled WGS sequence"/>
</dbReference>
<dbReference type="InterPro" id="IPR011991">
    <property type="entry name" value="ArsR-like_HTH"/>
</dbReference>
<dbReference type="GO" id="GO:0003700">
    <property type="term" value="F:DNA-binding transcription factor activity"/>
    <property type="evidence" value="ECO:0007669"/>
    <property type="project" value="InterPro"/>
</dbReference>
<dbReference type="SUPFAM" id="SSF46785">
    <property type="entry name" value="Winged helix' DNA-binding domain"/>
    <property type="match status" value="1"/>
</dbReference>
<evidence type="ECO:0000256" key="1">
    <source>
        <dbReference type="ARBA" id="ARBA00023015"/>
    </source>
</evidence>
<keyword evidence="3" id="KW-0804">Transcription</keyword>
<keyword evidence="2" id="KW-0238">DNA-binding</keyword>
<dbReference type="Gene3D" id="1.10.10.10">
    <property type="entry name" value="Winged helix-like DNA-binding domain superfamily/Winged helix DNA-binding domain"/>
    <property type="match status" value="1"/>
</dbReference>
<dbReference type="AlphaFoldDB" id="A0A7K0DXR6"/>
<evidence type="ECO:0000313" key="5">
    <source>
        <dbReference type="EMBL" id="MQY29644.1"/>
    </source>
</evidence>
<evidence type="ECO:0000313" key="6">
    <source>
        <dbReference type="Proteomes" id="UP000431401"/>
    </source>
</evidence>
<sequence>MRGLDHPPIGGIDLVTVLDALADPVRLGIVALLADGDERPCVSFEFGITAASMSHHFRVLRVAGLTRTRQDGRHRWITLRRNELDARFPGLLAPLLAAAWADHGT</sequence>
<dbReference type="RefSeq" id="WP_319943538.1">
    <property type="nucleotide sequence ID" value="NZ_WEGI01000011.1"/>
</dbReference>
<dbReference type="PANTHER" id="PTHR33154:SF12">
    <property type="entry name" value="TRANSCRIPTIONAL REGULATORY PROTEIN"/>
    <property type="match status" value="1"/>
</dbReference>
<gene>
    <name evidence="5" type="ORF">NRB56_52350</name>
</gene>
<organism evidence="5 6">
    <name type="scientific">Nocardia aurantia</name>
    <dbReference type="NCBI Taxonomy" id="2585199"/>
    <lineage>
        <taxon>Bacteria</taxon>
        <taxon>Bacillati</taxon>
        <taxon>Actinomycetota</taxon>
        <taxon>Actinomycetes</taxon>
        <taxon>Mycobacteriales</taxon>
        <taxon>Nocardiaceae</taxon>
        <taxon>Nocardia</taxon>
    </lineage>
</organism>
<dbReference type="PANTHER" id="PTHR33154">
    <property type="entry name" value="TRANSCRIPTIONAL REGULATOR, ARSR FAMILY"/>
    <property type="match status" value="1"/>
</dbReference>
<dbReference type="CDD" id="cd00090">
    <property type="entry name" value="HTH_ARSR"/>
    <property type="match status" value="1"/>
</dbReference>
<dbReference type="Pfam" id="PF01022">
    <property type="entry name" value="HTH_5"/>
    <property type="match status" value="1"/>
</dbReference>
<name>A0A7K0DXR6_9NOCA</name>
<dbReference type="GO" id="GO:0003677">
    <property type="term" value="F:DNA binding"/>
    <property type="evidence" value="ECO:0007669"/>
    <property type="project" value="UniProtKB-KW"/>
</dbReference>
<keyword evidence="1" id="KW-0805">Transcription regulation</keyword>
<evidence type="ECO:0000259" key="4">
    <source>
        <dbReference type="PROSITE" id="PS50987"/>
    </source>
</evidence>
<dbReference type="InterPro" id="IPR036388">
    <property type="entry name" value="WH-like_DNA-bd_sf"/>
</dbReference>
<comment type="caution">
    <text evidence="5">The sequence shown here is derived from an EMBL/GenBank/DDBJ whole genome shotgun (WGS) entry which is preliminary data.</text>
</comment>
<reference evidence="5 6" key="1">
    <citation type="submission" date="2019-10" db="EMBL/GenBank/DDBJ databases">
        <title>Nocardia macrotermitis sp. nov. and Nocardia aurantia sp. nov., isolated from the gut of fungus growing-termite Macrotermes natalensis.</title>
        <authorList>
            <person name="Benndorf R."/>
            <person name="Schwitalla J."/>
            <person name="Martin K."/>
            <person name="De Beer W."/>
            <person name="Kaster A.-K."/>
            <person name="Vollmers J."/>
            <person name="Poulsen M."/>
            <person name="Beemelmanns C."/>
        </authorList>
    </citation>
    <scope>NUCLEOTIDE SEQUENCE [LARGE SCALE GENOMIC DNA]</scope>
    <source>
        <strain evidence="5 6">RB56</strain>
    </source>
</reference>
<dbReference type="SMART" id="SM00418">
    <property type="entry name" value="HTH_ARSR"/>
    <property type="match status" value="1"/>
</dbReference>
<dbReference type="InterPro" id="IPR001845">
    <property type="entry name" value="HTH_ArsR_DNA-bd_dom"/>
</dbReference>
<feature type="domain" description="HTH arsR-type" evidence="4">
    <location>
        <begin position="6"/>
        <end position="99"/>
    </location>
</feature>
<dbReference type="InterPro" id="IPR051081">
    <property type="entry name" value="HTH_MetalResp_TranReg"/>
</dbReference>
<keyword evidence="6" id="KW-1185">Reference proteome</keyword>